<dbReference type="PANTHER" id="PTHR22916">
    <property type="entry name" value="GLYCOSYLTRANSFERASE"/>
    <property type="match status" value="1"/>
</dbReference>
<dbReference type="Gene3D" id="3.90.550.10">
    <property type="entry name" value="Spore Coat Polysaccharide Biosynthesis Protein SpsA, Chain A"/>
    <property type="match status" value="1"/>
</dbReference>
<dbReference type="AlphaFoldDB" id="A0AAW9I423"/>
<keyword evidence="1" id="KW-0328">Glycosyltransferase</keyword>
<evidence type="ECO:0000313" key="4">
    <source>
        <dbReference type="EMBL" id="MDZ4909720.1"/>
    </source>
</evidence>
<evidence type="ECO:0000313" key="5">
    <source>
        <dbReference type="Proteomes" id="UP001288778"/>
    </source>
</evidence>
<proteinExistence type="predicted"/>
<sequence length="337" mass="39284">MGVNRKVNKKISVIVPIYNVEKYLEKCINSILNQTYKNLEVILVDDGSPDNCGKICDEYALKDNRIKVIHKENGGLSSARNSGLDIATGDYIGFVDSDDWIESNMYEILLNNAIKYNADISVGGVLDLLEENDEYIKTKSTFNGKIETVCLNKQEAMKKFFLGSWSAWDKLYKRKVHEHLRFPQGKINEDEAIAMHILDNCNNIVYTNEVFYNYISRQNSITTSEFSEKKLDWYKNCKYNLGFIKEKQPELTKYALVRFCNSIMWSLRCVSLSDKDFEDITKLLLKELRQNKKEILNNELISKKEKLWIRLILLTSTTDNIIIFSKLNRLNNKRYKK</sequence>
<evidence type="ECO:0000256" key="1">
    <source>
        <dbReference type="ARBA" id="ARBA00022676"/>
    </source>
</evidence>
<protein>
    <submittedName>
        <fullName evidence="4">Glycosyltransferase</fullName>
    </submittedName>
</protein>
<evidence type="ECO:0000259" key="3">
    <source>
        <dbReference type="Pfam" id="PF00535"/>
    </source>
</evidence>
<dbReference type="CDD" id="cd00761">
    <property type="entry name" value="Glyco_tranf_GTA_type"/>
    <property type="match status" value="1"/>
</dbReference>
<dbReference type="SUPFAM" id="SSF53448">
    <property type="entry name" value="Nucleotide-diphospho-sugar transferases"/>
    <property type="match status" value="1"/>
</dbReference>
<feature type="domain" description="Glycosyltransferase 2-like" evidence="3">
    <location>
        <begin position="12"/>
        <end position="145"/>
    </location>
</feature>
<dbReference type="PANTHER" id="PTHR22916:SF51">
    <property type="entry name" value="GLYCOSYLTRANSFERASE EPSH-RELATED"/>
    <property type="match status" value="1"/>
</dbReference>
<dbReference type="InterPro" id="IPR029044">
    <property type="entry name" value="Nucleotide-diphossugar_trans"/>
</dbReference>
<organism evidence="4 5">
    <name type="scientific">Clostridium perfringens</name>
    <dbReference type="NCBI Taxonomy" id="1502"/>
    <lineage>
        <taxon>Bacteria</taxon>
        <taxon>Bacillati</taxon>
        <taxon>Bacillota</taxon>
        <taxon>Clostridia</taxon>
        <taxon>Eubacteriales</taxon>
        <taxon>Clostridiaceae</taxon>
        <taxon>Clostridium</taxon>
    </lineage>
</organism>
<dbReference type="InterPro" id="IPR001173">
    <property type="entry name" value="Glyco_trans_2-like"/>
</dbReference>
<reference evidence="4" key="1">
    <citation type="submission" date="2019-11" db="EMBL/GenBank/DDBJ databases">
        <title>Characterization of Clostridium perfringens isolates from swine manure treated agricultural soils.</title>
        <authorList>
            <person name="Wushke S.T."/>
        </authorList>
    </citation>
    <scope>NUCLEOTIDE SEQUENCE</scope>
    <source>
        <strain evidence="4">X94</strain>
    </source>
</reference>
<dbReference type="GO" id="GO:0016757">
    <property type="term" value="F:glycosyltransferase activity"/>
    <property type="evidence" value="ECO:0007669"/>
    <property type="project" value="UniProtKB-KW"/>
</dbReference>
<dbReference type="EMBL" id="WNUI01000035">
    <property type="protein sequence ID" value="MDZ4909720.1"/>
    <property type="molecule type" value="Genomic_DNA"/>
</dbReference>
<dbReference type="Proteomes" id="UP001288778">
    <property type="component" value="Unassembled WGS sequence"/>
</dbReference>
<name>A0AAW9I423_CLOPF</name>
<accession>A0AAW9I423</accession>
<gene>
    <name evidence="4" type="ORF">GNF68_11675</name>
</gene>
<evidence type="ECO:0000256" key="2">
    <source>
        <dbReference type="ARBA" id="ARBA00022679"/>
    </source>
</evidence>
<keyword evidence="2" id="KW-0808">Transferase</keyword>
<dbReference type="Pfam" id="PF00535">
    <property type="entry name" value="Glycos_transf_2"/>
    <property type="match status" value="1"/>
</dbReference>
<comment type="caution">
    <text evidence="4">The sequence shown here is derived from an EMBL/GenBank/DDBJ whole genome shotgun (WGS) entry which is preliminary data.</text>
</comment>